<evidence type="ECO:0000256" key="3">
    <source>
        <dbReference type="ARBA" id="ARBA00012663"/>
    </source>
</evidence>
<gene>
    <name evidence="10" type="ORF">SAMN05421820_102476</name>
</gene>
<protein>
    <recommendedName>
        <fullName evidence="3">beta-N-acetylhexosaminidase</fullName>
        <ecNumber evidence="3">3.2.1.52</ecNumber>
    </recommendedName>
</protein>
<proteinExistence type="inferred from homology"/>
<dbReference type="Pfam" id="PF00728">
    <property type="entry name" value="Glyco_hydro_20"/>
    <property type="match status" value="1"/>
</dbReference>
<dbReference type="EMBL" id="FNGY01000002">
    <property type="protein sequence ID" value="SDL91349.1"/>
    <property type="molecule type" value="Genomic_DNA"/>
</dbReference>
<feature type="domain" description="Glycoside hydrolase family 20 catalytic" evidence="8">
    <location>
        <begin position="156"/>
        <end position="489"/>
    </location>
</feature>
<dbReference type="STRING" id="430522.BFS30_17550"/>
<evidence type="ECO:0000256" key="2">
    <source>
        <dbReference type="ARBA" id="ARBA00006285"/>
    </source>
</evidence>
<sequence length="542" mass="61510">MMKLKIKAWSFSLLIMASRMASAQDHCPVIPAPLTVLKTNSLFVLTSNTPIVSDHAAFKPIAQYLQEELLKTQQMTLSMQPASGMPAIRFVLSSKKKLPAGAYSLEINKDGVTIAAKESAGAFYGAVSLLQVIRQSKRTKGSLSLSGWNMEDQPAYGWRGFMLDESRHFFGMEKVKSILDWMAFYKLNKFHWHLTDEPAWRIEIKRYPKLALVGGLGNYTNEFAPAQYYTQEQVKEVVAYAAARFITVIPEIDMPGHATAANKAYPEFSGGGAPGHPEFTFNPGKEGTYTYLSNILKETNVLFPSAMVHLGGDEVSYGNQKWATDPDILSLMKDKNLAGTKEVETYFMKRMADSLYRMNARLLVWDEMTDGDLPKDKTIIFWWRQDKPEVLKSALNKGYETVLCPRLPLYFDFVQDSTHRYGRKWNKTYNPLESVYAFSGDDYQSQALHKNQILGIQANLWTETVQTEQRLDYLLFPRIAALAEAAWSPGKGKDFSQFMQRLKGHLALYEADAIYYYDPFPAHKYPEPVKVGKGIKRFNTEL</sequence>
<dbReference type="SUPFAM" id="SSF55545">
    <property type="entry name" value="beta-N-acetylhexosaminidase-like domain"/>
    <property type="match status" value="1"/>
</dbReference>
<keyword evidence="4" id="KW-0378">Hydrolase</keyword>
<evidence type="ECO:0000256" key="4">
    <source>
        <dbReference type="ARBA" id="ARBA00022801"/>
    </source>
</evidence>
<evidence type="ECO:0000259" key="8">
    <source>
        <dbReference type="Pfam" id="PF00728"/>
    </source>
</evidence>
<dbReference type="RefSeq" id="WP_245723804.1">
    <property type="nucleotide sequence ID" value="NZ_FNGY01000002.1"/>
</dbReference>
<accession>A0A1G9NY79</accession>
<dbReference type="GO" id="GO:0005975">
    <property type="term" value="P:carbohydrate metabolic process"/>
    <property type="evidence" value="ECO:0007669"/>
    <property type="project" value="InterPro"/>
</dbReference>
<dbReference type="PRINTS" id="PR00738">
    <property type="entry name" value="GLHYDRLASE20"/>
</dbReference>
<dbReference type="AlphaFoldDB" id="A0A1G9NY79"/>
<feature type="signal peptide" evidence="7">
    <location>
        <begin position="1"/>
        <end position="23"/>
    </location>
</feature>
<dbReference type="InterPro" id="IPR025705">
    <property type="entry name" value="Beta_hexosaminidase_sua/sub"/>
</dbReference>
<keyword evidence="5" id="KW-0326">Glycosidase</keyword>
<evidence type="ECO:0000256" key="6">
    <source>
        <dbReference type="PIRSR" id="PIRSR625705-1"/>
    </source>
</evidence>
<dbReference type="GO" id="GO:0016020">
    <property type="term" value="C:membrane"/>
    <property type="evidence" value="ECO:0007669"/>
    <property type="project" value="TreeGrafter"/>
</dbReference>
<feature type="active site" description="Proton donor" evidence="6">
    <location>
        <position position="314"/>
    </location>
</feature>
<feature type="domain" description="Beta-hexosaminidase bacterial type N-terminal" evidence="9">
    <location>
        <begin position="27"/>
        <end position="139"/>
    </location>
</feature>
<dbReference type="Gene3D" id="3.20.20.80">
    <property type="entry name" value="Glycosidases"/>
    <property type="match status" value="1"/>
</dbReference>
<dbReference type="Pfam" id="PF02838">
    <property type="entry name" value="Glyco_hydro_20b"/>
    <property type="match status" value="1"/>
</dbReference>
<dbReference type="PANTHER" id="PTHR22600">
    <property type="entry name" value="BETA-HEXOSAMINIDASE"/>
    <property type="match status" value="1"/>
</dbReference>
<feature type="chain" id="PRO_5010183337" description="beta-N-acetylhexosaminidase" evidence="7">
    <location>
        <begin position="24"/>
        <end position="542"/>
    </location>
</feature>
<dbReference type="SUPFAM" id="SSF51445">
    <property type="entry name" value="(Trans)glycosidases"/>
    <property type="match status" value="1"/>
</dbReference>
<keyword evidence="7" id="KW-0732">Signal</keyword>
<dbReference type="CDD" id="cd06563">
    <property type="entry name" value="GH20_chitobiase-like"/>
    <property type="match status" value="1"/>
</dbReference>
<dbReference type="InterPro" id="IPR015883">
    <property type="entry name" value="Glyco_hydro_20_cat"/>
</dbReference>
<dbReference type="GO" id="GO:0030203">
    <property type="term" value="P:glycosaminoglycan metabolic process"/>
    <property type="evidence" value="ECO:0007669"/>
    <property type="project" value="TreeGrafter"/>
</dbReference>
<evidence type="ECO:0000259" key="9">
    <source>
        <dbReference type="Pfam" id="PF02838"/>
    </source>
</evidence>
<dbReference type="EC" id="3.2.1.52" evidence="3"/>
<evidence type="ECO:0000313" key="10">
    <source>
        <dbReference type="EMBL" id="SDL91349.1"/>
    </source>
</evidence>
<dbReference type="InterPro" id="IPR015882">
    <property type="entry name" value="HEX_bac_N"/>
</dbReference>
<keyword evidence="11" id="KW-1185">Reference proteome</keyword>
<dbReference type="InterPro" id="IPR029018">
    <property type="entry name" value="Hex-like_dom2"/>
</dbReference>
<evidence type="ECO:0000256" key="7">
    <source>
        <dbReference type="SAM" id="SignalP"/>
    </source>
</evidence>
<dbReference type="Gene3D" id="3.30.379.10">
    <property type="entry name" value="Chitobiase/beta-hexosaminidase domain 2-like"/>
    <property type="match status" value="1"/>
</dbReference>
<dbReference type="Proteomes" id="UP000183200">
    <property type="component" value="Unassembled WGS sequence"/>
</dbReference>
<comment type="similarity">
    <text evidence="2">Belongs to the glycosyl hydrolase 20 family.</text>
</comment>
<organism evidence="10 11">
    <name type="scientific">Pedobacter steynii</name>
    <dbReference type="NCBI Taxonomy" id="430522"/>
    <lineage>
        <taxon>Bacteria</taxon>
        <taxon>Pseudomonadati</taxon>
        <taxon>Bacteroidota</taxon>
        <taxon>Sphingobacteriia</taxon>
        <taxon>Sphingobacteriales</taxon>
        <taxon>Sphingobacteriaceae</taxon>
        <taxon>Pedobacter</taxon>
    </lineage>
</organism>
<evidence type="ECO:0000313" key="11">
    <source>
        <dbReference type="Proteomes" id="UP000183200"/>
    </source>
</evidence>
<reference evidence="11" key="1">
    <citation type="submission" date="2016-10" db="EMBL/GenBank/DDBJ databases">
        <authorList>
            <person name="Varghese N."/>
            <person name="Submissions S."/>
        </authorList>
    </citation>
    <scope>NUCLEOTIDE SEQUENCE [LARGE SCALE GENOMIC DNA]</scope>
    <source>
        <strain evidence="11">DSM 19110</strain>
    </source>
</reference>
<evidence type="ECO:0000256" key="1">
    <source>
        <dbReference type="ARBA" id="ARBA00001231"/>
    </source>
</evidence>
<name>A0A1G9NY79_9SPHI</name>
<dbReference type="InterPro" id="IPR017853">
    <property type="entry name" value="GH"/>
</dbReference>
<dbReference type="GO" id="GO:0004563">
    <property type="term" value="F:beta-N-acetylhexosaminidase activity"/>
    <property type="evidence" value="ECO:0007669"/>
    <property type="project" value="UniProtKB-EC"/>
</dbReference>
<dbReference type="PANTHER" id="PTHR22600:SF57">
    <property type="entry name" value="BETA-N-ACETYLHEXOSAMINIDASE"/>
    <property type="match status" value="1"/>
</dbReference>
<comment type="catalytic activity">
    <reaction evidence="1">
        <text>Hydrolysis of terminal non-reducing N-acetyl-D-hexosamine residues in N-acetyl-beta-D-hexosaminides.</text>
        <dbReference type="EC" id="3.2.1.52"/>
    </reaction>
</comment>
<evidence type="ECO:0000256" key="5">
    <source>
        <dbReference type="ARBA" id="ARBA00023295"/>
    </source>
</evidence>